<name>A0A8J7V498_9PROT</name>
<feature type="transmembrane region" description="Helical" evidence="1">
    <location>
        <begin position="146"/>
        <end position="169"/>
    </location>
</feature>
<evidence type="ECO:0000313" key="2">
    <source>
        <dbReference type="EMBL" id="MBP5858852.1"/>
    </source>
</evidence>
<keyword evidence="3" id="KW-1185">Reference proteome</keyword>
<dbReference type="AlphaFoldDB" id="A0A8J7V498"/>
<dbReference type="Proteomes" id="UP000672602">
    <property type="component" value="Unassembled WGS sequence"/>
</dbReference>
<keyword evidence="1" id="KW-0812">Transmembrane</keyword>
<proteinExistence type="predicted"/>
<gene>
    <name evidence="2" type="ORF">KAJ83_17670</name>
</gene>
<comment type="caution">
    <text evidence="2">The sequence shown here is derived from an EMBL/GenBank/DDBJ whole genome shotgun (WGS) entry which is preliminary data.</text>
</comment>
<dbReference type="EMBL" id="JAGMWN010000012">
    <property type="protein sequence ID" value="MBP5858852.1"/>
    <property type="molecule type" value="Genomic_DNA"/>
</dbReference>
<dbReference type="RefSeq" id="WP_210683445.1">
    <property type="nucleotide sequence ID" value="NZ_JAGMWN010000012.1"/>
</dbReference>
<keyword evidence="1" id="KW-1133">Transmembrane helix</keyword>
<accession>A0A8J7V498</accession>
<organism evidence="2 3">
    <name type="scientific">Marivibrio halodurans</name>
    <dbReference type="NCBI Taxonomy" id="2039722"/>
    <lineage>
        <taxon>Bacteria</taxon>
        <taxon>Pseudomonadati</taxon>
        <taxon>Pseudomonadota</taxon>
        <taxon>Alphaproteobacteria</taxon>
        <taxon>Rhodospirillales</taxon>
        <taxon>Rhodospirillaceae</taxon>
        <taxon>Marivibrio</taxon>
    </lineage>
</organism>
<reference evidence="2" key="1">
    <citation type="submission" date="2021-04" db="EMBL/GenBank/DDBJ databases">
        <authorList>
            <person name="Zhang D.-C."/>
        </authorList>
    </citation>
    <scope>NUCLEOTIDE SEQUENCE</scope>
    <source>
        <strain evidence="2">CGMCC 1.15697</strain>
    </source>
</reference>
<evidence type="ECO:0000256" key="1">
    <source>
        <dbReference type="SAM" id="Phobius"/>
    </source>
</evidence>
<sequence length="239" mass="25386">MRLPLRIAIMLLLVLGFGVGLTAFLSQAKFERTLEDLVRSRLQVVALDLSHTMEGALGLGLSLEEARNIPDALATAAAADSDILWIGVRDQTNSVLFETGTPPPEEQGLSVTAPIVNAFDQPAGRVTVVGSRAAVGQVVADSLRRLGLVSAIAVLAATLVGALLASLALRGIVHRFAEARDALRAMRNGRTPEIPPPDADATPLDRDFIAFRRLARQAFVDLHHAEREANGSAPPRAKG</sequence>
<evidence type="ECO:0000313" key="3">
    <source>
        <dbReference type="Proteomes" id="UP000672602"/>
    </source>
</evidence>
<keyword evidence="1" id="KW-0472">Membrane</keyword>
<protein>
    <submittedName>
        <fullName evidence="2">Uncharacterized protein</fullName>
    </submittedName>
</protein>